<name>A0ABY6UGE3_BIOOC</name>
<keyword evidence="2" id="KW-1185">Reference proteome</keyword>
<organism evidence="1 2">
    <name type="scientific">Bionectria ochroleuca</name>
    <name type="common">Gliocladium roseum</name>
    <dbReference type="NCBI Taxonomy" id="29856"/>
    <lineage>
        <taxon>Eukaryota</taxon>
        <taxon>Fungi</taxon>
        <taxon>Dikarya</taxon>
        <taxon>Ascomycota</taxon>
        <taxon>Pezizomycotina</taxon>
        <taxon>Sordariomycetes</taxon>
        <taxon>Hypocreomycetidae</taxon>
        <taxon>Hypocreales</taxon>
        <taxon>Bionectriaceae</taxon>
        <taxon>Clonostachys</taxon>
    </lineage>
</organism>
<gene>
    <name evidence="1" type="ORF">CLO192961_LOCUS252365</name>
</gene>
<dbReference type="EMBL" id="CABFNS010000798">
    <property type="protein sequence ID" value="VUC29311.1"/>
    <property type="molecule type" value="Genomic_DNA"/>
</dbReference>
<sequence>MYTETHMVQKIVCQSERAHKTRLAMKSEGKRSGTIKYLLQRQLDIDKRRLKLLCLAFTIQYNRQNRLKTLLEPQQDADTADNLAQFETLLWNVRSACLISFMMAQSRDPWNDFMWK</sequence>
<reference evidence="1 2" key="1">
    <citation type="submission" date="2019-06" db="EMBL/GenBank/DDBJ databases">
        <authorList>
            <person name="Broberg M."/>
        </authorList>
    </citation>
    <scope>NUCLEOTIDE SEQUENCE [LARGE SCALE GENOMIC DNA]</scope>
</reference>
<comment type="caution">
    <text evidence="1">The sequence shown here is derived from an EMBL/GenBank/DDBJ whole genome shotgun (WGS) entry which is preliminary data.</text>
</comment>
<proteinExistence type="predicted"/>
<accession>A0ABY6UGE3</accession>
<protein>
    <submittedName>
        <fullName evidence="1">Uncharacterized protein</fullName>
    </submittedName>
</protein>
<evidence type="ECO:0000313" key="2">
    <source>
        <dbReference type="Proteomes" id="UP000766486"/>
    </source>
</evidence>
<evidence type="ECO:0000313" key="1">
    <source>
        <dbReference type="EMBL" id="VUC29311.1"/>
    </source>
</evidence>
<dbReference type="Proteomes" id="UP000766486">
    <property type="component" value="Unassembled WGS sequence"/>
</dbReference>